<dbReference type="EMBL" id="BMAW01056663">
    <property type="protein sequence ID" value="GFT06893.1"/>
    <property type="molecule type" value="Genomic_DNA"/>
</dbReference>
<gene>
    <name evidence="2" type="ORF">NPIL_332701</name>
</gene>
<organism evidence="2 3">
    <name type="scientific">Nephila pilipes</name>
    <name type="common">Giant wood spider</name>
    <name type="synonym">Nephila maculata</name>
    <dbReference type="NCBI Taxonomy" id="299642"/>
    <lineage>
        <taxon>Eukaryota</taxon>
        <taxon>Metazoa</taxon>
        <taxon>Ecdysozoa</taxon>
        <taxon>Arthropoda</taxon>
        <taxon>Chelicerata</taxon>
        <taxon>Arachnida</taxon>
        <taxon>Araneae</taxon>
        <taxon>Araneomorphae</taxon>
        <taxon>Entelegynae</taxon>
        <taxon>Araneoidea</taxon>
        <taxon>Nephilidae</taxon>
        <taxon>Nephila</taxon>
    </lineage>
</organism>
<evidence type="ECO:0000256" key="1">
    <source>
        <dbReference type="SAM" id="MobiDB-lite"/>
    </source>
</evidence>
<comment type="caution">
    <text evidence="2">The sequence shown here is derived from an EMBL/GenBank/DDBJ whole genome shotgun (WGS) entry which is preliminary data.</text>
</comment>
<keyword evidence="3" id="KW-1185">Reference proteome</keyword>
<name>A0A8X6NBY5_NEPPI</name>
<feature type="region of interest" description="Disordered" evidence="1">
    <location>
        <begin position="1"/>
        <end position="23"/>
    </location>
</feature>
<protein>
    <submittedName>
        <fullName evidence="2">Uncharacterized protein</fullName>
    </submittedName>
</protein>
<reference evidence="2" key="1">
    <citation type="submission" date="2020-08" db="EMBL/GenBank/DDBJ databases">
        <title>Multicomponent nature underlies the extraordinary mechanical properties of spider dragline silk.</title>
        <authorList>
            <person name="Kono N."/>
            <person name="Nakamura H."/>
            <person name="Mori M."/>
            <person name="Yoshida Y."/>
            <person name="Ohtoshi R."/>
            <person name="Malay A.D."/>
            <person name="Moran D.A.P."/>
            <person name="Tomita M."/>
            <person name="Numata K."/>
            <person name="Arakawa K."/>
        </authorList>
    </citation>
    <scope>NUCLEOTIDE SEQUENCE</scope>
</reference>
<dbReference type="AlphaFoldDB" id="A0A8X6NBY5"/>
<accession>A0A8X6NBY5</accession>
<sequence>MEKSSMVESDADDGNAPRKHSGVSARSIILQEDFIINSSPESVLQGILIHREENLYTNADRGNLVTDHIKLTGMSKYHGTGRHYA</sequence>
<proteinExistence type="predicted"/>
<dbReference type="Proteomes" id="UP000887013">
    <property type="component" value="Unassembled WGS sequence"/>
</dbReference>
<evidence type="ECO:0000313" key="2">
    <source>
        <dbReference type="EMBL" id="GFT06893.1"/>
    </source>
</evidence>
<evidence type="ECO:0000313" key="3">
    <source>
        <dbReference type="Proteomes" id="UP000887013"/>
    </source>
</evidence>